<dbReference type="InterPro" id="IPR000792">
    <property type="entry name" value="Tscrpt_reg_LuxR_C"/>
</dbReference>
<dbReference type="EMBL" id="CP060412">
    <property type="protein sequence ID" value="QNK01774.1"/>
    <property type="molecule type" value="Genomic_DNA"/>
</dbReference>
<dbReference type="KEGG" id="dtl:H8F01_00910"/>
<dbReference type="Gene3D" id="1.10.10.10">
    <property type="entry name" value="Winged helix-like DNA-binding domain superfamily/Winged helix DNA-binding domain"/>
    <property type="match status" value="1"/>
</dbReference>
<keyword evidence="2" id="KW-0238">DNA-binding</keyword>
<proteinExistence type="predicted"/>
<name>A0A7G8Q4R6_9GAMM</name>
<evidence type="ECO:0000313" key="6">
    <source>
        <dbReference type="Proteomes" id="UP000515873"/>
    </source>
</evidence>
<dbReference type="PRINTS" id="PR00038">
    <property type="entry name" value="HTHLUXR"/>
</dbReference>
<dbReference type="AlphaFoldDB" id="A0A7G8Q4R6"/>
<keyword evidence="6" id="KW-1185">Reference proteome</keyword>
<dbReference type="SMART" id="SM00421">
    <property type="entry name" value="HTH_LUXR"/>
    <property type="match status" value="1"/>
</dbReference>
<dbReference type="PANTHER" id="PTHR44688">
    <property type="entry name" value="DNA-BINDING TRANSCRIPTIONAL ACTIVATOR DEVR_DOSR"/>
    <property type="match status" value="1"/>
</dbReference>
<dbReference type="PROSITE" id="PS50043">
    <property type="entry name" value="HTH_LUXR_2"/>
    <property type="match status" value="1"/>
</dbReference>
<dbReference type="Pfam" id="PF00196">
    <property type="entry name" value="GerE"/>
    <property type="match status" value="1"/>
</dbReference>
<feature type="domain" description="HTH luxR-type" evidence="4">
    <location>
        <begin position="168"/>
        <end position="233"/>
    </location>
</feature>
<dbReference type="InterPro" id="IPR036388">
    <property type="entry name" value="WH-like_DNA-bd_sf"/>
</dbReference>
<dbReference type="RefSeq" id="WP_187057233.1">
    <property type="nucleotide sequence ID" value="NZ_CP060412.1"/>
</dbReference>
<evidence type="ECO:0000259" key="4">
    <source>
        <dbReference type="PROSITE" id="PS50043"/>
    </source>
</evidence>
<dbReference type="CDD" id="cd06170">
    <property type="entry name" value="LuxR_C_like"/>
    <property type="match status" value="1"/>
</dbReference>
<dbReference type="PANTHER" id="PTHR44688:SF16">
    <property type="entry name" value="DNA-BINDING TRANSCRIPTIONAL ACTIVATOR DEVR_DOSR"/>
    <property type="match status" value="1"/>
</dbReference>
<evidence type="ECO:0000256" key="2">
    <source>
        <dbReference type="ARBA" id="ARBA00023125"/>
    </source>
</evidence>
<sequence length="240" mass="26897">MPRDISGLASEDGNRLREHAYRIATNLGYEFLAVIGRRASGHIYTFDNMPTGAWEQRIQIWKENRGKDAYDILWSTAPVTAWRDDGQAVYNTALQVLTEEPCAINLWRQNGIHSGVILQDRHTARNWMIMCLATKADIPLWHAMQRENDMYAFFGHMHYALSREDDGVKSSVEILTPQQVAVVELSAQGLTAEEVAERLGISMRTVNAHLNMASDRLGVRNKAALCAVSVALGLIELATM</sequence>
<protein>
    <recommendedName>
        <fullName evidence="4">HTH luxR-type domain-containing protein</fullName>
    </recommendedName>
</protein>
<evidence type="ECO:0000256" key="1">
    <source>
        <dbReference type="ARBA" id="ARBA00023015"/>
    </source>
</evidence>
<gene>
    <name evidence="5" type="ORF">H8F01_00910</name>
</gene>
<organism evidence="5 6">
    <name type="scientific">Dyella telluris</name>
    <dbReference type="NCBI Taxonomy" id="2763498"/>
    <lineage>
        <taxon>Bacteria</taxon>
        <taxon>Pseudomonadati</taxon>
        <taxon>Pseudomonadota</taxon>
        <taxon>Gammaproteobacteria</taxon>
        <taxon>Lysobacterales</taxon>
        <taxon>Rhodanobacteraceae</taxon>
        <taxon>Dyella</taxon>
    </lineage>
</organism>
<evidence type="ECO:0000313" key="5">
    <source>
        <dbReference type="EMBL" id="QNK01774.1"/>
    </source>
</evidence>
<dbReference type="GO" id="GO:0006355">
    <property type="term" value="P:regulation of DNA-templated transcription"/>
    <property type="evidence" value="ECO:0007669"/>
    <property type="project" value="InterPro"/>
</dbReference>
<evidence type="ECO:0000256" key="3">
    <source>
        <dbReference type="ARBA" id="ARBA00023163"/>
    </source>
</evidence>
<keyword evidence="3" id="KW-0804">Transcription</keyword>
<reference evidence="5 6" key="1">
    <citation type="submission" date="2020-08" db="EMBL/GenBank/DDBJ databases">
        <title>Dyella sp. G9 isolated from forest soil.</title>
        <authorList>
            <person name="Fu J."/>
            <person name="Qiu L."/>
        </authorList>
    </citation>
    <scope>NUCLEOTIDE SEQUENCE [LARGE SCALE GENOMIC DNA]</scope>
    <source>
        <strain evidence="5 6">G9</strain>
    </source>
</reference>
<dbReference type="GO" id="GO:0003677">
    <property type="term" value="F:DNA binding"/>
    <property type="evidence" value="ECO:0007669"/>
    <property type="project" value="UniProtKB-KW"/>
</dbReference>
<dbReference type="InterPro" id="IPR016032">
    <property type="entry name" value="Sig_transdc_resp-reg_C-effctor"/>
</dbReference>
<keyword evidence="1" id="KW-0805">Transcription regulation</keyword>
<accession>A0A7G8Q4R6</accession>
<dbReference type="SUPFAM" id="SSF46894">
    <property type="entry name" value="C-terminal effector domain of the bipartite response regulators"/>
    <property type="match status" value="1"/>
</dbReference>
<dbReference type="Proteomes" id="UP000515873">
    <property type="component" value="Chromosome"/>
</dbReference>